<comment type="caution">
    <text evidence="3">The sequence shown here is derived from an EMBL/GenBank/DDBJ whole genome shotgun (WGS) entry which is preliminary data.</text>
</comment>
<name>A0A7J7GZ85_CAMSI</name>
<evidence type="ECO:0000256" key="1">
    <source>
        <dbReference type="ARBA" id="ARBA00023235"/>
    </source>
</evidence>
<dbReference type="GO" id="GO:0005811">
    <property type="term" value="C:lipid droplet"/>
    <property type="evidence" value="ECO:0007669"/>
    <property type="project" value="InterPro"/>
</dbReference>
<organism evidence="3 4">
    <name type="scientific">Camellia sinensis</name>
    <name type="common">Tea plant</name>
    <name type="synonym">Thea sinensis</name>
    <dbReference type="NCBI Taxonomy" id="4442"/>
    <lineage>
        <taxon>Eukaryota</taxon>
        <taxon>Viridiplantae</taxon>
        <taxon>Streptophyta</taxon>
        <taxon>Embryophyta</taxon>
        <taxon>Tracheophyta</taxon>
        <taxon>Spermatophyta</taxon>
        <taxon>Magnoliopsida</taxon>
        <taxon>eudicotyledons</taxon>
        <taxon>Gunneridae</taxon>
        <taxon>Pentapetalae</taxon>
        <taxon>asterids</taxon>
        <taxon>Ericales</taxon>
        <taxon>Theaceae</taxon>
        <taxon>Camellia</taxon>
    </lineage>
</organism>
<proteinExistence type="predicted"/>
<protein>
    <recommendedName>
        <fullName evidence="5">Squalene cyclase N-terminal domain-containing protein</fullName>
    </recommendedName>
</protein>
<dbReference type="PANTHER" id="PTHR11764:SF58">
    <property type="entry name" value="BETA-AMYRIN SYNTHASE-RELATED"/>
    <property type="match status" value="1"/>
</dbReference>
<feature type="region of interest" description="Disordered" evidence="2">
    <location>
        <begin position="201"/>
        <end position="227"/>
    </location>
</feature>
<evidence type="ECO:0000313" key="3">
    <source>
        <dbReference type="EMBL" id="KAF5944748.1"/>
    </source>
</evidence>
<dbReference type="InterPro" id="IPR018333">
    <property type="entry name" value="Squalene_cyclase"/>
</dbReference>
<dbReference type="SUPFAM" id="SSF81853">
    <property type="entry name" value="Family 10 polysaccharide lyase"/>
    <property type="match status" value="1"/>
</dbReference>
<evidence type="ECO:0008006" key="5">
    <source>
        <dbReference type="Google" id="ProtNLM"/>
    </source>
</evidence>
<reference evidence="4" key="1">
    <citation type="journal article" date="2020" name="Nat. Commun.">
        <title>Genome assembly of wild tea tree DASZ reveals pedigree and selection history of tea varieties.</title>
        <authorList>
            <person name="Zhang W."/>
            <person name="Zhang Y."/>
            <person name="Qiu H."/>
            <person name="Guo Y."/>
            <person name="Wan H."/>
            <person name="Zhang X."/>
            <person name="Scossa F."/>
            <person name="Alseekh S."/>
            <person name="Zhang Q."/>
            <person name="Wang P."/>
            <person name="Xu L."/>
            <person name="Schmidt M.H."/>
            <person name="Jia X."/>
            <person name="Li D."/>
            <person name="Zhu A."/>
            <person name="Guo F."/>
            <person name="Chen W."/>
            <person name="Ni D."/>
            <person name="Usadel B."/>
            <person name="Fernie A.R."/>
            <person name="Wen W."/>
        </authorList>
    </citation>
    <scope>NUCLEOTIDE SEQUENCE [LARGE SCALE GENOMIC DNA]</scope>
    <source>
        <strain evidence="4">cv. G240</strain>
    </source>
</reference>
<dbReference type="SUPFAM" id="SSF48239">
    <property type="entry name" value="Terpenoid cyclases/Protein prenyltransferases"/>
    <property type="match status" value="1"/>
</dbReference>
<accession>A0A7J7GZ85</accession>
<dbReference type="AlphaFoldDB" id="A0A7J7GZ85"/>
<dbReference type="EMBL" id="JACBKZ010000008">
    <property type="protein sequence ID" value="KAF5944748.1"/>
    <property type="molecule type" value="Genomic_DNA"/>
</dbReference>
<dbReference type="GO" id="GO:0042300">
    <property type="term" value="F:beta-amyrin synthase activity"/>
    <property type="evidence" value="ECO:0007669"/>
    <property type="project" value="TreeGrafter"/>
</dbReference>
<dbReference type="Proteomes" id="UP000593564">
    <property type="component" value="Unassembled WGS sequence"/>
</dbReference>
<keyword evidence="1" id="KW-0413">Isomerase</keyword>
<sequence length="227" mass="25342">MWKLKIAEGRGPYLFSTTIMLVDKFGSLTLMQGRQKSEHQLKKHEKNIKRNAKKNELGLYPLKKENNNIDLSIPPVRLGEKEVTHEAATIALRKAIRLNRVIQASDGHWAAENAGPMFFTPTLVSVLSNFAGCWESMNGPDATHCPQNSGFSLHFHLATQRLTQFSSPKVMETLTRCQRPRVRHCQSCLGSGAWVRSGKTLFNNGGPAAPPSSKPPKNFKNNLLEPQ</sequence>
<reference evidence="3 4" key="2">
    <citation type="submission" date="2020-07" db="EMBL/GenBank/DDBJ databases">
        <title>Genome assembly of wild tea tree DASZ reveals pedigree and selection history of tea varieties.</title>
        <authorList>
            <person name="Zhang W."/>
        </authorList>
    </citation>
    <scope>NUCLEOTIDE SEQUENCE [LARGE SCALE GENOMIC DNA]</scope>
    <source>
        <strain evidence="4">cv. G240</strain>
        <tissue evidence="3">Leaf</tissue>
    </source>
</reference>
<evidence type="ECO:0000313" key="4">
    <source>
        <dbReference type="Proteomes" id="UP000593564"/>
    </source>
</evidence>
<keyword evidence="4" id="KW-1185">Reference proteome</keyword>
<dbReference type="InterPro" id="IPR008930">
    <property type="entry name" value="Terpenoid_cyclase/PrenylTrfase"/>
</dbReference>
<gene>
    <name evidence="3" type="ORF">HYC85_018825</name>
</gene>
<dbReference type="PANTHER" id="PTHR11764">
    <property type="entry name" value="TERPENE CYCLASE/MUTASE FAMILY MEMBER"/>
    <property type="match status" value="1"/>
</dbReference>
<evidence type="ECO:0000256" key="2">
    <source>
        <dbReference type="SAM" id="MobiDB-lite"/>
    </source>
</evidence>
<dbReference type="GO" id="GO:0016104">
    <property type="term" value="P:triterpenoid biosynthetic process"/>
    <property type="evidence" value="ECO:0007669"/>
    <property type="project" value="InterPro"/>
</dbReference>